<name>A0A9D1TCC3_9FIRM</name>
<sequence length="247" mass="27857">MNVHKGHRSRLREKVKAGGLATFSQHEVLELLLTFAIPRRDVNPLAHALIREFGSLHNVLHAPIEALLAVPGVGKKTADFLAAFCNVARALEDECGAERVRLQNPLESKAFLRGFFQHHVANVFWQFNLDLNGRLICSEAICPVEEPILQHMREISQSILECGAKTVIFACQVDRFSRVLREQMAVAMPYLYEYLQKIDVLLGESYAFVGNDAYSGLAFGREPARWQPRGAQYAAVFHEHPRRGKQP</sequence>
<reference evidence="2" key="1">
    <citation type="submission" date="2020-10" db="EMBL/GenBank/DDBJ databases">
        <authorList>
            <person name="Gilroy R."/>
        </authorList>
    </citation>
    <scope>NUCLEOTIDE SEQUENCE</scope>
    <source>
        <strain evidence="2">CHK183-6373</strain>
    </source>
</reference>
<evidence type="ECO:0000313" key="2">
    <source>
        <dbReference type="EMBL" id="HIV27804.1"/>
    </source>
</evidence>
<dbReference type="AlphaFoldDB" id="A0A9D1TCC3"/>
<dbReference type="SUPFAM" id="SSF47781">
    <property type="entry name" value="RuvA domain 2-like"/>
    <property type="match status" value="1"/>
</dbReference>
<reference evidence="2" key="2">
    <citation type="journal article" date="2021" name="PeerJ">
        <title>Extensive microbial diversity within the chicken gut microbiome revealed by metagenomics and culture.</title>
        <authorList>
            <person name="Gilroy R."/>
            <person name="Ravi A."/>
            <person name="Getino M."/>
            <person name="Pursley I."/>
            <person name="Horton D.L."/>
            <person name="Alikhan N.F."/>
            <person name="Baker D."/>
            <person name="Gharbi K."/>
            <person name="Hall N."/>
            <person name="Watson M."/>
            <person name="Adriaenssens E.M."/>
            <person name="Foster-Nyarko E."/>
            <person name="Jarju S."/>
            <person name="Secka A."/>
            <person name="Antonio M."/>
            <person name="Oren A."/>
            <person name="Chaudhuri R.R."/>
            <person name="La Ragione R."/>
            <person name="Hildebrand F."/>
            <person name="Pallen M.J."/>
        </authorList>
    </citation>
    <scope>NUCLEOTIDE SEQUENCE</scope>
    <source>
        <strain evidence="2">CHK183-6373</strain>
    </source>
</reference>
<feature type="domain" description="UPF0758" evidence="1">
    <location>
        <begin position="9"/>
        <end position="77"/>
    </location>
</feature>
<gene>
    <name evidence="2" type="ORF">IAA64_07540</name>
</gene>
<evidence type="ECO:0000259" key="1">
    <source>
        <dbReference type="Pfam" id="PF20582"/>
    </source>
</evidence>
<dbReference type="EMBL" id="DVOT01000134">
    <property type="protein sequence ID" value="HIV27804.1"/>
    <property type="molecule type" value="Genomic_DNA"/>
</dbReference>
<dbReference type="InterPro" id="IPR001405">
    <property type="entry name" value="UPF0758"/>
</dbReference>
<dbReference type="PANTHER" id="PTHR30471:SF3">
    <property type="entry name" value="UPF0758 PROTEIN YEES-RELATED"/>
    <property type="match status" value="1"/>
</dbReference>
<dbReference type="Pfam" id="PF20582">
    <property type="entry name" value="UPF0758_N"/>
    <property type="match status" value="1"/>
</dbReference>
<dbReference type="Proteomes" id="UP000886884">
    <property type="component" value="Unassembled WGS sequence"/>
</dbReference>
<dbReference type="InterPro" id="IPR046778">
    <property type="entry name" value="UPF0758_N"/>
</dbReference>
<organism evidence="2 3">
    <name type="scientific">Candidatus Ornithocaccomicrobium faecavium</name>
    <dbReference type="NCBI Taxonomy" id="2840890"/>
    <lineage>
        <taxon>Bacteria</taxon>
        <taxon>Bacillati</taxon>
        <taxon>Bacillota</taxon>
        <taxon>Clostridia</taxon>
        <taxon>Candidatus Ornithocaccomicrobium</taxon>
    </lineage>
</organism>
<protein>
    <recommendedName>
        <fullName evidence="1">UPF0758 domain-containing protein</fullName>
    </recommendedName>
</protein>
<comment type="caution">
    <text evidence="2">The sequence shown here is derived from an EMBL/GenBank/DDBJ whole genome shotgun (WGS) entry which is preliminary data.</text>
</comment>
<dbReference type="InterPro" id="IPR010994">
    <property type="entry name" value="RuvA_2-like"/>
</dbReference>
<evidence type="ECO:0000313" key="3">
    <source>
        <dbReference type="Proteomes" id="UP000886884"/>
    </source>
</evidence>
<dbReference type="Gene3D" id="1.10.150.20">
    <property type="entry name" value="5' to 3' exonuclease, C-terminal subdomain"/>
    <property type="match status" value="1"/>
</dbReference>
<dbReference type="PANTHER" id="PTHR30471">
    <property type="entry name" value="DNA REPAIR PROTEIN RADC"/>
    <property type="match status" value="1"/>
</dbReference>
<accession>A0A9D1TCC3</accession>
<proteinExistence type="predicted"/>